<accession>D9PI81</accession>
<evidence type="ECO:0000256" key="1">
    <source>
        <dbReference type="ARBA" id="ARBA00022737"/>
    </source>
</evidence>
<dbReference type="PANTHER" id="PTHR44943">
    <property type="entry name" value="CELLULOSE SYNTHASE OPERON PROTEIN C"/>
    <property type="match status" value="1"/>
</dbReference>
<dbReference type="SUPFAM" id="SSF48452">
    <property type="entry name" value="TPR-like"/>
    <property type="match status" value="1"/>
</dbReference>
<reference evidence="3" key="2">
    <citation type="journal article" date="2011" name="Microb. Ecol.">
        <title>Taxonomic and Functional Metagenomic Profiling of the Microbial Community in the Anoxic Sediment of a Sub-saline Shallow Lake (Laguna de Carrizo, Central Spain).</title>
        <authorList>
            <person name="Ferrer M."/>
            <person name="Guazzaroni M.E."/>
            <person name="Richter M."/>
            <person name="Garcia-Salamanca A."/>
            <person name="Yarza P."/>
            <person name="Suarez-Suarez A."/>
            <person name="Solano J."/>
            <person name="Alcaide M."/>
            <person name="van Dillewijn P."/>
            <person name="Molina-Henares M.A."/>
            <person name="Lopez-Cortes N."/>
            <person name="Al-Ramahi Y."/>
            <person name="Guerrero C."/>
            <person name="Acosta A."/>
            <person name="de Eugenio L.I."/>
            <person name="Martinez V."/>
            <person name="Marques S."/>
            <person name="Rojo F."/>
            <person name="Santero E."/>
            <person name="Genilloud O."/>
            <person name="Perez-Perez J."/>
            <person name="Rossello-Mora R."/>
            <person name="Ramos J.L."/>
        </authorList>
    </citation>
    <scope>NUCLEOTIDE SEQUENCE</scope>
</reference>
<sequence>MAWKDDYTLFTTDVKTSFNSTFSNEKAGTFILEKAKAEKDPVRREELFRQSIQYLERAAEIDPTQLFALINLGNAHYEYNRNYDKVLYYYSKVFRLNRRFGNAEETFKGIIGTARDPDIRIRGYRMLLEYKPGSFTINLALGELYGRYKNMPDSAIIFMQQALRIDPGHIPTMSNLALMYVNIGRKDKALEVLKKAYRINPADHLIRENLLRLAEDIGDPATINLISRQNQAE</sequence>
<evidence type="ECO:0000313" key="3">
    <source>
        <dbReference type="EMBL" id="EFK96741.1"/>
    </source>
</evidence>
<dbReference type="EMBL" id="ADZX01000413">
    <property type="protein sequence ID" value="EFK96741.1"/>
    <property type="molecule type" value="Genomic_DNA"/>
</dbReference>
<keyword evidence="1" id="KW-0677">Repeat</keyword>
<gene>
    <name evidence="3" type="ORF">LDC_1238</name>
</gene>
<dbReference type="InterPro" id="IPR019734">
    <property type="entry name" value="TPR_rpt"/>
</dbReference>
<dbReference type="InterPro" id="IPR051685">
    <property type="entry name" value="Ycf3/AcsC/BcsC/TPR_MFPF"/>
</dbReference>
<reference evidence="3" key="1">
    <citation type="submission" date="2010-07" db="EMBL/GenBank/DDBJ databases">
        <authorList>
            <consortium name="CONSOLIDER consortium CSD2007-00005"/>
            <person name="Guazzaroni M.-E."/>
            <person name="Richter M."/>
            <person name="Garcia-Salamanca A."/>
            <person name="Yarza P."/>
            <person name="Ferrer M."/>
        </authorList>
    </citation>
    <scope>NUCLEOTIDE SEQUENCE</scope>
</reference>
<keyword evidence="2" id="KW-0802">TPR repeat</keyword>
<name>D9PI81_9ZZZZ</name>
<evidence type="ECO:0000256" key="2">
    <source>
        <dbReference type="ARBA" id="ARBA00022803"/>
    </source>
</evidence>
<proteinExistence type="predicted"/>
<dbReference type="PANTHER" id="PTHR44943:SF8">
    <property type="entry name" value="TPR REPEAT-CONTAINING PROTEIN MJ0263"/>
    <property type="match status" value="1"/>
</dbReference>
<protein>
    <submittedName>
        <fullName evidence="3">TPR Domain containing protein</fullName>
    </submittedName>
</protein>
<dbReference type="Gene3D" id="1.25.40.10">
    <property type="entry name" value="Tetratricopeptide repeat domain"/>
    <property type="match status" value="2"/>
</dbReference>
<comment type="caution">
    <text evidence="3">The sequence shown here is derived from an EMBL/GenBank/DDBJ whole genome shotgun (WGS) entry which is preliminary data.</text>
</comment>
<dbReference type="Pfam" id="PF13181">
    <property type="entry name" value="TPR_8"/>
    <property type="match status" value="2"/>
</dbReference>
<dbReference type="SMART" id="SM00028">
    <property type="entry name" value="TPR"/>
    <property type="match status" value="3"/>
</dbReference>
<dbReference type="PROSITE" id="PS50005">
    <property type="entry name" value="TPR"/>
    <property type="match status" value="1"/>
</dbReference>
<dbReference type="InterPro" id="IPR011990">
    <property type="entry name" value="TPR-like_helical_dom_sf"/>
</dbReference>
<dbReference type="AlphaFoldDB" id="D9PI81"/>
<organism evidence="3">
    <name type="scientific">sediment metagenome</name>
    <dbReference type="NCBI Taxonomy" id="749907"/>
    <lineage>
        <taxon>unclassified sequences</taxon>
        <taxon>metagenomes</taxon>
        <taxon>ecological metagenomes</taxon>
    </lineage>
</organism>